<dbReference type="CDD" id="cd04301">
    <property type="entry name" value="NAT_SF"/>
    <property type="match status" value="1"/>
</dbReference>
<dbReference type="EMBL" id="JACTVJ010000028">
    <property type="protein sequence ID" value="MBC9718674.1"/>
    <property type="molecule type" value="Genomic_DNA"/>
</dbReference>
<keyword evidence="6" id="KW-1185">Reference proteome</keyword>
<comment type="similarity">
    <text evidence="3">Belongs to the acetyltransferase family. RimJ subfamily.</text>
</comment>
<sequence length="174" mass="19342">MESSAEQTVRLEPWSEGDFGLVVRSNSEAMTDHLGGPESPEKLADRHRRYVELRDQGRMFKIVLPDGEPAGSIGYWAREWRGEPVWETGWGVFPEFQGRGIAAAAARLLVAYVREHGAADEGGAPRRALHAYPSVDHPASNAICRKAGFELLGEVAFEYPKGNPLRSNDWRVLL</sequence>
<gene>
    <name evidence="5" type="ORF">H9Y04_39725</name>
</gene>
<dbReference type="Pfam" id="PF13302">
    <property type="entry name" value="Acetyltransf_3"/>
    <property type="match status" value="1"/>
</dbReference>
<dbReference type="Gene3D" id="3.40.630.30">
    <property type="match status" value="1"/>
</dbReference>
<accession>A0ABR7SV47</accession>
<name>A0ABR7SV47_9ACTN</name>
<dbReference type="PROSITE" id="PS51186">
    <property type="entry name" value="GNAT"/>
    <property type="match status" value="1"/>
</dbReference>
<dbReference type="Proteomes" id="UP000642284">
    <property type="component" value="Unassembled WGS sequence"/>
</dbReference>
<dbReference type="PANTHER" id="PTHR43792:SF8">
    <property type="entry name" value="[RIBOSOMAL PROTEIN US5]-ALANINE N-ACETYLTRANSFERASE"/>
    <property type="match status" value="1"/>
</dbReference>
<dbReference type="InterPro" id="IPR016181">
    <property type="entry name" value="Acyl_CoA_acyltransferase"/>
</dbReference>
<feature type="domain" description="N-acetyltransferase" evidence="4">
    <location>
        <begin position="9"/>
        <end position="174"/>
    </location>
</feature>
<dbReference type="InterPro" id="IPR000182">
    <property type="entry name" value="GNAT_dom"/>
</dbReference>
<dbReference type="SUPFAM" id="SSF55729">
    <property type="entry name" value="Acyl-CoA N-acyltransferases (Nat)"/>
    <property type="match status" value="1"/>
</dbReference>
<evidence type="ECO:0000313" key="6">
    <source>
        <dbReference type="Proteomes" id="UP000642284"/>
    </source>
</evidence>
<reference evidence="5 6" key="1">
    <citation type="submission" date="2020-08" db="EMBL/GenBank/DDBJ databases">
        <title>Genemic of Streptomyces polyaspartic.</title>
        <authorList>
            <person name="Liu W."/>
        </authorList>
    </citation>
    <scope>NUCLEOTIDE SEQUENCE [LARGE SCALE GENOMIC DNA]</scope>
    <source>
        <strain evidence="5 6">TRM66268-LWL</strain>
    </source>
</reference>
<dbReference type="PANTHER" id="PTHR43792">
    <property type="entry name" value="GNAT FAMILY, PUTATIVE (AFU_ORTHOLOGUE AFUA_3G00765)-RELATED-RELATED"/>
    <property type="match status" value="1"/>
</dbReference>
<proteinExistence type="inferred from homology"/>
<evidence type="ECO:0000313" key="5">
    <source>
        <dbReference type="EMBL" id="MBC9718674.1"/>
    </source>
</evidence>
<evidence type="ECO:0000256" key="3">
    <source>
        <dbReference type="ARBA" id="ARBA00038502"/>
    </source>
</evidence>
<evidence type="ECO:0000256" key="2">
    <source>
        <dbReference type="ARBA" id="ARBA00023315"/>
    </source>
</evidence>
<dbReference type="InterPro" id="IPR051531">
    <property type="entry name" value="N-acetyltransferase"/>
</dbReference>
<dbReference type="RefSeq" id="WP_187819091.1">
    <property type="nucleotide sequence ID" value="NZ_JACTVJ010000028.1"/>
</dbReference>
<evidence type="ECO:0000256" key="1">
    <source>
        <dbReference type="ARBA" id="ARBA00022679"/>
    </source>
</evidence>
<keyword evidence="2" id="KW-0012">Acyltransferase</keyword>
<keyword evidence="1" id="KW-0808">Transferase</keyword>
<comment type="caution">
    <text evidence="5">The sequence shown here is derived from an EMBL/GenBank/DDBJ whole genome shotgun (WGS) entry which is preliminary data.</text>
</comment>
<evidence type="ECO:0000259" key="4">
    <source>
        <dbReference type="PROSITE" id="PS51186"/>
    </source>
</evidence>
<organism evidence="5 6">
    <name type="scientific">Streptomyces polyasparticus</name>
    <dbReference type="NCBI Taxonomy" id="2767826"/>
    <lineage>
        <taxon>Bacteria</taxon>
        <taxon>Bacillati</taxon>
        <taxon>Actinomycetota</taxon>
        <taxon>Actinomycetes</taxon>
        <taxon>Kitasatosporales</taxon>
        <taxon>Streptomycetaceae</taxon>
        <taxon>Streptomyces</taxon>
    </lineage>
</organism>
<protein>
    <submittedName>
        <fullName evidence="5">GNAT family N-acetyltransferase</fullName>
    </submittedName>
</protein>